<organism evidence="7 8">
    <name type="scientific">Streptomyces mirabilis</name>
    <dbReference type="NCBI Taxonomy" id="68239"/>
    <lineage>
        <taxon>Bacteria</taxon>
        <taxon>Bacillati</taxon>
        <taxon>Actinomycetota</taxon>
        <taxon>Actinomycetes</taxon>
        <taxon>Kitasatosporales</taxon>
        <taxon>Streptomycetaceae</taxon>
        <taxon>Streptomyces</taxon>
    </lineage>
</organism>
<dbReference type="GO" id="GO:0008299">
    <property type="term" value="P:isoprenoid biosynthetic process"/>
    <property type="evidence" value="ECO:0007669"/>
    <property type="project" value="InterPro"/>
</dbReference>
<dbReference type="RefSeq" id="WP_075032164.1">
    <property type="nucleotide sequence ID" value="NZ_FONR01000022.1"/>
</dbReference>
<sequence length="350" mass="37512">MSERNEHALLKKRIDQVLGEFVTAEAQALADIDACLAPVAEQLHAATEHGKRLRAAFCYWGWRGAGQPDSEALVRAAGAIELVHAAAVVHDDLIDHSRTRHGRPTGHIALREVLTGHARPKAGARSLAMLVGDLLMSMAGQLFTTSGLPGAFLSRARPVWAVLARELVAGECLEVLRTGAEPDPDASVKVIRYKTAKYTVEHPLQIGGLLAGAPPRLLQAYSDYGLPLGEAFQLRDDLLGLFGDPEETGKDPADDLAGNRPTALMAHTLTSATKAEHGELHLLLGQAKLSEQQVERVREIAHRTGAVARVEDMINARLGEAHDALADADLSTEARRALSALASLSATRTH</sequence>
<protein>
    <submittedName>
        <fullName evidence="7">Geranylgeranyl diphosphate synthase, type I</fullName>
    </submittedName>
</protein>
<evidence type="ECO:0000313" key="8">
    <source>
        <dbReference type="Proteomes" id="UP000181942"/>
    </source>
</evidence>
<dbReference type="InterPro" id="IPR000092">
    <property type="entry name" value="Polyprenyl_synt"/>
</dbReference>
<name>A0A1I2SQH2_9ACTN</name>
<dbReference type="Gene3D" id="1.10.600.10">
    <property type="entry name" value="Farnesyl Diphosphate Synthase"/>
    <property type="match status" value="1"/>
</dbReference>
<dbReference type="InterPro" id="IPR008949">
    <property type="entry name" value="Isoprenoid_synthase_dom_sf"/>
</dbReference>
<evidence type="ECO:0000256" key="1">
    <source>
        <dbReference type="ARBA" id="ARBA00001946"/>
    </source>
</evidence>
<comment type="cofactor">
    <cofactor evidence="1">
        <name>Mg(2+)</name>
        <dbReference type="ChEBI" id="CHEBI:18420"/>
    </cofactor>
</comment>
<keyword evidence="5" id="KW-0460">Magnesium</keyword>
<dbReference type="AlphaFoldDB" id="A0A1I2SQH2"/>
<keyword evidence="3 6" id="KW-0808">Transferase</keyword>
<evidence type="ECO:0000256" key="4">
    <source>
        <dbReference type="ARBA" id="ARBA00022723"/>
    </source>
</evidence>
<reference evidence="7 8" key="1">
    <citation type="submission" date="2016-10" db="EMBL/GenBank/DDBJ databases">
        <authorList>
            <person name="de Groot N.N."/>
        </authorList>
    </citation>
    <scope>NUCLEOTIDE SEQUENCE [LARGE SCALE GENOMIC DNA]</scope>
    <source>
        <strain evidence="7 8">OK461</strain>
    </source>
</reference>
<dbReference type="OrthoDB" id="4497239at2"/>
<dbReference type="SUPFAM" id="SSF48576">
    <property type="entry name" value="Terpenoid synthases"/>
    <property type="match status" value="1"/>
</dbReference>
<keyword evidence="4" id="KW-0479">Metal-binding</keyword>
<evidence type="ECO:0000313" key="7">
    <source>
        <dbReference type="EMBL" id="SFG55000.1"/>
    </source>
</evidence>
<dbReference type="CDD" id="cd00685">
    <property type="entry name" value="Trans_IPPS_HT"/>
    <property type="match status" value="1"/>
</dbReference>
<dbReference type="GO" id="GO:0004659">
    <property type="term" value="F:prenyltransferase activity"/>
    <property type="evidence" value="ECO:0007669"/>
    <property type="project" value="InterPro"/>
</dbReference>
<evidence type="ECO:0000256" key="3">
    <source>
        <dbReference type="ARBA" id="ARBA00022679"/>
    </source>
</evidence>
<dbReference type="Proteomes" id="UP000181942">
    <property type="component" value="Unassembled WGS sequence"/>
</dbReference>
<evidence type="ECO:0000256" key="2">
    <source>
        <dbReference type="ARBA" id="ARBA00006706"/>
    </source>
</evidence>
<evidence type="ECO:0000256" key="6">
    <source>
        <dbReference type="RuleBase" id="RU004466"/>
    </source>
</evidence>
<accession>A0A1I2SQH2</accession>
<dbReference type="GO" id="GO:0046872">
    <property type="term" value="F:metal ion binding"/>
    <property type="evidence" value="ECO:0007669"/>
    <property type="project" value="UniProtKB-KW"/>
</dbReference>
<evidence type="ECO:0000256" key="5">
    <source>
        <dbReference type="ARBA" id="ARBA00022842"/>
    </source>
</evidence>
<dbReference type="PROSITE" id="PS00444">
    <property type="entry name" value="POLYPRENYL_SYNTHASE_2"/>
    <property type="match status" value="1"/>
</dbReference>
<dbReference type="SFLD" id="SFLDS00005">
    <property type="entry name" value="Isoprenoid_Synthase_Type_I"/>
    <property type="match status" value="1"/>
</dbReference>
<dbReference type="Pfam" id="PF00348">
    <property type="entry name" value="polyprenyl_synt"/>
    <property type="match status" value="1"/>
</dbReference>
<dbReference type="PANTHER" id="PTHR12001:SF85">
    <property type="entry name" value="SHORT CHAIN ISOPRENYL DIPHOSPHATE SYNTHASE"/>
    <property type="match status" value="1"/>
</dbReference>
<comment type="similarity">
    <text evidence="2 6">Belongs to the FPP/GGPP synthase family.</text>
</comment>
<dbReference type="PANTHER" id="PTHR12001">
    <property type="entry name" value="GERANYLGERANYL PYROPHOSPHATE SYNTHASE"/>
    <property type="match status" value="1"/>
</dbReference>
<dbReference type="InterPro" id="IPR033749">
    <property type="entry name" value="Polyprenyl_synt_CS"/>
</dbReference>
<proteinExistence type="inferred from homology"/>
<gene>
    <name evidence="7" type="ORF">SAMN02787118_122137</name>
</gene>
<dbReference type="EMBL" id="FONR01000022">
    <property type="protein sequence ID" value="SFG55000.1"/>
    <property type="molecule type" value="Genomic_DNA"/>
</dbReference>